<keyword evidence="4" id="KW-1185">Reference proteome</keyword>
<dbReference type="Pfam" id="PF00345">
    <property type="entry name" value="PapD_N"/>
    <property type="match status" value="1"/>
</dbReference>
<dbReference type="Gene3D" id="2.60.40.10">
    <property type="entry name" value="Immunoglobulins"/>
    <property type="match status" value="1"/>
</dbReference>
<name>A0A6I6MJ31_9CAUL</name>
<evidence type="ECO:0000256" key="1">
    <source>
        <dbReference type="SAM" id="SignalP"/>
    </source>
</evidence>
<accession>A0A6I6MJ31</accession>
<organism evidence="3 4">
    <name type="scientific">Terricaulis silvestris</name>
    <dbReference type="NCBI Taxonomy" id="2686094"/>
    <lineage>
        <taxon>Bacteria</taxon>
        <taxon>Pseudomonadati</taxon>
        <taxon>Pseudomonadota</taxon>
        <taxon>Alphaproteobacteria</taxon>
        <taxon>Caulobacterales</taxon>
        <taxon>Caulobacteraceae</taxon>
        <taxon>Terricaulis</taxon>
    </lineage>
</organism>
<dbReference type="PANTHER" id="PTHR30251">
    <property type="entry name" value="PILUS ASSEMBLY CHAPERONE"/>
    <property type="match status" value="1"/>
</dbReference>
<feature type="domain" description="Pili assembly chaperone N-terminal" evidence="2">
    <location>
        <begin position="25"/>
        <end position="144"/>
    </location>
</feature>
<dbReference type="InterPro" id="IPR016147">
    <property type="entry name" value="Pili_assmbl_chaperone_N"/>
</dbReference>
<feature type="chain" id="PRO_5026265243" description="Pili assembly chaperone N-terminal domain-containing protein" evidence="1">
    <location>
        <begin position="22"/>
        <end position="236"/>
    </location>
</feature>
<dbReference type="Proteomes" id="UP000431269">
    <property type="component" value="Chromosome"/>
</dbReference>
<dbReference type="InterPro" id="IPR050643">
    <property type="entry name" value="Periplasmic_pilus_chap"/>
</dbReference>
<protein>
    <recommendedName>
        <fullName evidence="2">Pili assembly chaperone N-terminal domain-containing protein</fullName>
    </recommendedName>
</protein>
<proteinExistence type="predicted"/>
<dbReference type="AlphaFoldDB" id="A0A6I6MJ31"/>
<reference evidence="4" key="1">
    <citation type="submission" date="2019-12" db="EMBL/GenBank/DDBJ databases">
        <title>Complete genome of Terracaulis silvestris 0127_4.</title>
        <authorList>
            <person name="Vieira S."/>
            <person name="Riedel T."/>
            <person name="Sproer C."/>
            <person name="Pascual J."/>
            <person name="Boedeker C."/>
            <person name="Overmann J."/>
        </authorList>
    </citation>
    <scope>NUCLEOTIDE SEQUENCE [LARGE SCALE GENOMIC DNA]</scope>
    <source>
        <strain evidence="4">0127_4</strain>
    </source>
</reference>
<gene>
    <name evidence="3" type="ORF">DSM104635_00645</name>
</gene>
<feature type="signal peptide" evidence="1">
    <location>
        <begin position="1"/>
        <end position="21"/>
    </location>
</feature>
<dbReference type="GO" id="GO:0071555">
    <property type="term" value="P:cell wall organization"/>
    <property type="evidence" value="ECO:0007669"/>
    <property type="project" value="InterPro"/>
</dbReference>
<dbReference type="KEGG" id="tsv:DSM104635_00645"/>
<keyword evidence="1" id="KW-0732">Signal</keyword>
<dbReference type="RefSeq" id="WP_158764820.1">
    <property type="nucleotide sequence ID" value="NZ_CP047045.1"/>
</dbReference>
<dbReference type="SUPFAM" id="SSF49354">
    <property type="entry name" value="PapD-like"/>
    <property type="match status" value="1"/>
</dbReference>
<dbReference type="PANTHER" id="PTHR30251:SF4">
    <property type="entry name" value="SLR1668 PROTEIN"/>
    <property type="match status" value="1"/>
</dbReference>
<dbReference type="GO" id="GO:0030288">
    <property type="term" value="C:outer membrane-bounded periplasmic space"/>
    <property type="evidence" value="ECO:0007669"/>
    <property type="project" value="InterPro"/>
</dbReference>
<dbReference type="InterPro" id="IPR008962">
    <property type="entry name" value="PapD-like_sf"/>
</dbReference>
<dbReference type="InterPro" id="IPR013783">
    <property type="entry name" value="Ig-like_fold"/>
</dbReference>
<dbReference type="EMBL" id="CP047045">
    <property type="protein sequence ID" value="QGZ93831.1"/>
    <property type="molecule type" value="Genomic_DNA"/>
</dbReference>
<evidence type="ECO:0000259" key="2">
    <source>
        <dbReference type="Pfam" id="PF00345"/>
    </source>
</evidence>
<evidence type="ECO:0000313" key="3">
    <source>
        <dbReference type="EMBL" id="QGZ93831.1"/>
    </source>
</evidence>
<sequence>MSRSLVILAIGALAASAPAEAQTGGIQVAPVMIVMTGDHNITSLRVRNGRARPVAFEIDAYEWRQENGEDILTPTQDLLLAPGVFEIAPETEQVVRLGVVTTAGAAGERSYRIIMRELPALREGLNVLGFSLEMSLPVFVRPEDARGSIQTSTLMRDGGRVLQLTNTGRAHAQIGAVEDMDAGALEAPRYLLAGTSVEIALPLRARTIRVRASEAGGSQTERLVHVEYSDDRASLR</sequence>
<evidence type="ECO:0000313" key="4">
    <source>
        <dbReference type="Proteomes" id="UP000431269"/>
    </source>
</evidence>